<evidence type="ECO:0000313" key="4">
    <source>
        <dbReference type="Proteomes" id="UP001515480"/>
    </source>
</evidence>
<organism evidence="3 4">
    <name type="scientific">Prymnesium parvum</name>
    <name type="common">Toxic golden alga</name>
    <dbReference type="NCBI Taxonomy" id="97485"/>
    <lineage>
        <taxon>Eukaryota</taxon>
        <taxon>Haptista</taxon>
        <taxon>Haptophyta</taxon>
        <taxon>Prymnesiophyceae</taxon>
        <taxon>Prymnesiales</taxon>
        <taxon>Prymnesiaceae</taxon>
        <taxon>Prymnesium</taxon>
    </lineage>
</organism>
<dbReference type="InterPro" id="IPR012337">
    <property type="entry name" value="RNaseH-like_sf"/>
</dbReference>
<dbReference type="Proteomes" id="UP001515480">
    <property type="component" value="Unassembled WGS sequence"/>
</dbReference>
<dbReference type="GO" id="GO:0004535">
    <property type="term" value="F:poly(A)-specific ribonuclease activity"/>
    <property type="evidence" value="ECO:0007669"/>
    <property type="project" value="TreeGrafter"/>
</dbReference>
<dbReference type="Gene3D" id="3.30.420.10">
    <property type="entry name" value="Ribonuclease H-like superfamily/Ribonuclease H"/>
    <property type="match status" value="1"/>
</dbReference>
<dbReference type="InterPro" id="IPR038765">
    <property type="entry name" value="Papain-like_cys_pep_sf"/>
</dbReference>
<dbReference type="SUPFAM" id="SSF53098">
    <property type="entry name" value="Ribonuclease H-like"/>
    <property type="match status" value="1"/>
</dbReference>
<gene>
    <name evidence="3" type="ORF">AB1Y20_022935</name>
</gene>
<dbReference type="PROSITE" id="PS50235">
    <property type="entry name" value="USP_3"/>
    <property type="match status" value="1"/>
</dbReference>
<dbReference type="Gene3D" id="2.130.10.10">
    <property type="entry name" value="YVTN repeat-like/Quinoprotein amine dehydrogenase"/>
    <property type="match status" value="1"/>
</dbReference>
<proteinExistence type="predicted"/>
<reference evidence="3 4" key="1">
    <citation type="journal article" date="2024" name="Science">
        <title>Giant polyketide synthase enzymes in the biosynthesis of giant marine polyether toxins.</title>
        <authorList>
            <person name="Fallon T.R."/>
            <person name="Shende V.V."/>
            <person name="Wierzbicki I.H."/>
            <person name="Pendleton A.L."/>
            <person name="Watervoot N.F."/>
            <person name="Auber R.P."/>
            <person name="Gonzalez D.J."/>
            <person name="Wisecaver J.H."/>
            <person name="Moore B.S."/>
        </authorList>
    </citation>
    <scope>NUCLEOTIDE SEQUENCE [LARGE SCALE GENOMIC DNA]</scope>
    <source>
        <strain evidence="3 4">12B1</strain>
    </source>
</reference>
<sequence length="1234" mass="134975">MGSSFIELAEAVSSEGSPSFLTAFDPLEELLWSATQDGMVLSYLLPSMEPYSAFALDRMRTPPLGIFPNPYGIIGLSHDCVHFFSKGGVPQAEVRLHELLGSMCGCLAPTTSTTLLAIATAFEAPALTLLDVQTGQVTSSRPFDSPASIARYEPRSSLVCLGCADGTLALFDVRTTAKPVSKLHVFRGKANVICDFDVMNNSVAVSALRSQLGPYGQNEFVFEPNFRTFDLRTQRQGPDVFSMGGAMRLKWYAGTGSLLVASADGSLQILDARGAMTAPCEWFISAQGRGDQVASLDVSSSAQLVAVGDSGGGLSLSGVEGVEMYQANPYVQLPEMAEEMEYVQPQPLDEPVGHFILPPLQEAEALASHWPANLLGRRGERFENAEAYVRSLPLPPMQQVGFGSISVGYFRNNINRPPNMTLPKLRLGATGRMEHGGEANDEADRPERILPAEFEYLRKVIVHIGKFGHADDFSFEELNQTSALSTLDNTVPNCYCNVVLLSLYLLPWVKVYCLSSLMRSQFVLSDELGFLFHMMDQSRGSCCQPRNFQRALHQSREATALKLVDAVDIEGNVQGATSLPDIICKFCLFLLEQLNKEARDAQKEAIREANAKEAKERAQAEQRDRQILAGAATSSKPEKSKNIDELVAEAFAEKLALAGKSKPPPPTKDDAASKPGAPKPTVFDCLFGAVWDETSRFPGTKPEAKPVTREVRSLVLPITLPDGAAERGEAASFVDSMNHSICKESDTRAWCVEVGKYRHARQRKQLRNAPNVLWLLASALPAAVMEEWEAAHGGPWLPDEFYLTTPRARGDAKPAHGEAEGAADVEVKADGEGQQAAKAGPTAVPEPADRATSTVPRLSLHEPEATDSVDCDVARYSLRALICFTQSSLSHASDGSGHLILFFRLPHNEQGDIITGPSEMAEQFASGGVWYMWNDFALSQVTEQQVLMLHSQWKRPCTMLYARTDIREKLASLSLQPMSPVDSASQLADEFSLEEPKVSPPDRPLAFQPLNSQPGVKELPLRKGQLVAIDAEFVAVSQEVTRRSPKGKTVVVKPARLALARVSCIRGDGPLAGIPFIDSYVMQAEPVVDYLTRFSGLSPGDLDPSVSRHHIATMKGAYVKLRQLIDAGCIFIGHGLKKDFEMINVVIPKSQVLDTVDLFYLPGARRISLRFLAWHLLNIQMANRVQGTHDSTEDARTALAIYNKYVELEAQGVVEATIQQLYDIGRETHWEVPE</sequence>
<feature type="compositionally biased region" description="Basic and acidic residues" evidence="1">
    <location>
        <begin position="609"/>
        <end position="626"/>
    </location>
</feature>
<dbReference type="InterPro" id="IPR013520">
    <property type="entry name" value="Ribonucl_H"/>
</dbReference>
<dbReference type="SUPFAM" id="SSF50998">
    <property type="entry name" value="Quinoprotein alcohol dehydrogenase-like"/>
    <property type="match status" value="1"/>
</dbReference>
<dbReference type="InterPro" id="IPR011047">
    <property type="entry name" value="Quinoprotein_ADH-like_sf"/>
</dbReference>
<dbReference type="InterPro" id="IPR015943">
    <property type="entry name" value="WD40/YVTN_repeat-like_dom_sf"/>
</dbReference>
<dbReference type="InterPro" id="IPR028889">
    <property type="entry name" value="USP"/>
</dbReference>
<dbReference type="SUPFAM" id="SSF54001">
    <property type="entry name" value="Cysteine proteinases"/>
    <property type="match status" value="1"/>
</dbReference>
<dbReference type="SMART" id="SM00479">
    <property type="entry name" value="EXOIII"/>
    <property type="match status" value="1"/>
</dbReference>
<comment type="caution">
    <text evidence="3">The sequence shown here is derived from an EMBL/GenBank/DDBJ whole genome shotgun (WGS) entry which is preliminary data.</text>
</comment>
<dbReference type="InterPro" id="IPR050785">
    <property type="entry name" value="PAN2-PAN3_catalytic_subunit"/>
</dbReference>
<dbReference type="GO" id="GO:0003676">
    <property type="term" value="F:nucleic acid binding"/>
    <property type="evidence" value="ECO:0007669"/>
    <property type="project" value="InterPro"/>
</dbReference>
<dbReference type="GO" id="GO:0031251">
    <property type="term" value="C:PAN complex"/>
    <property type="evidence" value="ECO:0007669"/>
    <property type="project" value="TreeGrafter"/>
</dbReference>
<dbReference type="EMBL" id="JBGBPQ010000009">
    <property type="protein sequence ID" value="KAL1519411.1"/>
    <property type="molecule type" value="Genomic_DNA"/>
</dbReference>
<dbReference type="CDD" id="cd06143">
    <property type="entry name" value="PAN2_exo"/>
    <property type="match status" value="1"/>
</dbReference>
<dbReference type="Gene3D" id="3.90.70.10">
    <property type="entry name" value="Cysteine proteinases"/>
    <property type="match status" value="1"/>
</dbReference>
<dbReference type="GO" id="GO:0000289">
    <property type="term" value="P:nuclear-transcribed mRNA poly(A) tail shortening"/>
    <property type="evidence" value="ECO:0007669"/>
    <property type="project" value="TreeGrafter"/>
</dbReference>
<feature type="region of interest" description="Disordered" evidence="1">
    <location>
        <begin position="830"/>
        <end position="858"/>
    </location>
</feature>
<dbReference type="Pfam" id="PF13423">
    <property type="entry name" value="UCH_1"/>
    <property type="match status" value="1"/>
</dbReference>
<name>A0AB34JCM7_PRYPA</name>
<evidence type="ECO:0000259" key="2">
    <source>
        <dbReference type="PROSITE" id="PS50235"/>
    </source>
</evidence>
<evidence type="ECO:0000256" key="1">
    <source>
        <dbReference type="SAM" id="MobiDB-lite"/>
    </source>
</evidence>
<dbReference type="Pfam" id="PF00929">
    <property type="entry name" value="RNase_T"/>
    <property type="match status" value="1"/>
</dbReference>
<dbReference type="AlphaFoldDB" id="A0AB34JCM7"/>
<dbReference type="Pfam" id="PF20770">
    <property type="entry name" value="PAN2_N"/>
    <property type="match status" value="1"/>
</dbReference>
<dbReference type="InterPro" id="IPR036397">
    <property type="entry name" value="RNaseH_sf"/>
</dbReference>
<protein>
    <recommendedName>
        <fullName evidence="2">USP domain-containing protein</fullName>
    </recommendedName>
</protein>
<feature type="region of interest" description="Disordered" evidence="1">
    <location>
        <begin position="657"/>
        <end position="678"/>
    </location>
</feature>
<dbReference type="GO" id="GO:0000932">
    <property type="term" value="C:P-body"/>
    <property type="evidence" value="ECO:0007669"/>
    <property type="project" value="TreeGrafter"/>
</dbReference>
<dbReference type="PANTHER" id="PTHR15728:SF0">
    <property type="entry name" value="PAN2-PAN3 DEADENYLATION COMPLEX CATALYTIC SUBUNIT PAN2"/>
    <property type="match status" value="1"/>
</dbReference>
<dbReference type="InterPro" id="IPR028881">
    <property type="entry name" value="PAN2_UCH_dom"/>
</dbReference>
<accession>A0AB34JCM7</accession>
<dbReference type="InterPro" id="IPR048841">
    <property type="entry name" value="PAN2_N"/>
</dbReference>
<dbReference type="PANTHER" id="PTHR15728">
    <property type="entry name" value="DEADENYLATION COMPLEX CATALYTIC SUBUNIT PAN2"/>
    <property type="match status" value="1"/>
</dbReference>
<feature type="region of interest" description="Disordered" evidence="1">
    <location>
        <begin position="609"/>
        <end position="641"/>
    </location>
</feature>
<evidence type="ECO:0000313" key="3">
    <source>
        <dbReference type="EMBL" id="KAL1519411.1"/>
    </source>
</evidence>
<keyword evidence="4" id="KW-1185">Reference proteome</keyword>
<feature type="domain" description="USP" evidence="2">
    <location>
        <begin position="485"/>
        <end position="964"/>
    </location>
</feature>